<reference evidence="2 3" key="1">
    <citation type="journal article" date="2017" name="Front. Genet.">
        <title>Draft sequencing of the heterozygous diploid genome of Satsuma (Citrus unshiu Marc.) using a hybrid assembly approach.</title>
        <authorList>
            <person name="Shimizu T."/>
            <person name="Tanizawa Y."/>
            <person name="Mochizuki T."/>
            <person name="Nagasaki H."/>
            <person name="Yoshioka T."/>
            <person name="Toyoda A."/>
            <person name="Fujiyama A."/>
            <person name="Kaminuma E."/>
            <person name="Nakamura Y."/>
        </authorList>
    </citation>
    <scope>NUCLEOTIDE SEQUENCE [LARGE SCALE GENOMIC DNA]</scope>
    <source>
        <strain evidence="3">cv. Miyagawa wase</strain>
    </source>
</reference>
<dbReference type="SUPFAM" id="SSF49599">
    <property type="entry name" value="TRAF domain-like"/>
    <property type="match status" value="2"/>
</dbReference>
<dbReference type="CDD" id="cd00121">
    <property type="entry name" value="MATH"/>
    <property type="match status" value="2"/>
</dbReference>
<keyword evidence="3" id="KW-1185">Reference proteome</keyword>
<organism evidence="2 3">
    <name type="scientific">Citrus unshiu</name>
    <name type="common">Satsuma mandarin</name>
    <name type="synonym">Citrus nobilis var. unshiu</name>
    <dbReference type="NCBI Taxonomy" id="55188"/>
    <lineage>
        <taxon>Eukaryota</taxon>
        <taxon>Viridiplantae</taxon>
        <taxon>Streptophyta</taxon>
        <taxon>Embryophyta</taxon>
        <taxon>Tracheophyta</taxon>
        <taxon>Spermatophyta</taxon>
        <taxon>Magnoliopsida</taxon>
        <taxon>eudicotyledons</taxon>
        <taxon>Gunneridae</taxon>
        <taxon>Pentapetalae</taxon>
        <taxon>rosids</taxon>
        <taxon>malvids</taxon>
        <taxon>Sapindales</taxon>
        <taxon>Rutaceae</taxon>
        <taxon>Aurantioideae</taxon>
        <taxon>Citrus</taxon>
    </lineage>
</organism>
<feature type="domain" description="MATH" evidence="1">
    <location>
        <begin position="171"/>
        <end position="300"/>
    </location>
</feature>
<dbReference type="Proteomes" id="UP000236630">
    <property type="component" value="Unassembled WGS sequence"/>
</dbReference>
<comment type="caution">
    <text evidence="2">The sequence shown here is derived from an EMBL/GenBank/DDBJ whole genome shotgun (WGS) entry which is preliminary data.</text>
</comment>
<dbReference type="InterPro" id="IPR002083">
    <property type="entry name" value="MATH/TRAF_dom"/>
</dbReference>
<dbReference type="EMBL" id="BDQV01000276">
    <property type="protein sequence ID" value="GAY61630.1"/>
    <property type="molecule type" value="Genomic_DNA"/>
</dbReference>
<dbReference type="Gene3D" id="2.60.210.10">
    <property type="entry name" value="Apoptosis, Tumor Necrosis Factor Receptor Associated Protein 2, Chain A"/>
    <property type="match status" value="2"/>
</dbReference>
<dbReference type="AlphaFoldDB" id="A0A2H5QAG2"/>
<dbReference type="SMART" id="SM00061">
    <property type="entry name" value="MATH"/>
    <property type="match status" value="2"/>
</dbReference>
<dbReference type="PANTHER" id="PTHR46162:SF40">
    <property type="entry name" value="TRAF-LIKE FAMILY PROTEIN"/>
    <property type="match status" value="1"/>
</dbReference>
<evidence type="ECO:0000313" key="2">
    <source>
        <dbReference type="EMBL" id="GAY61628.1"/>
    </source>
</evidence>
<protein>
    <recommendedName>
        <fullName evidence="1">MATH domain-containing protein</fullName>
    </recommendedName>
</protein>
<evidence type="ECO:0000313" key="3">
    <source>
        <dbReference type="Proteomes" id="UP000236630"/>
    </source>
</evidence>
<feature type="domain" description="MATH" evidence="1">
    <location>
        <begin position="15"/>
        <end position="151"/>
    </location>
</feature>
<dbReference type="InterPro" id="IPR008974">
    <property type="entry name" value="TRAF-like"/>
</dbReference>
<dbReference type="Pfam" id="PF22486">
    <property type="entry name" value="MATH_2"/>
    <property type="match status" value="2"/>
</dbReference>
<dbReference type="EMBL" id="BDQV01000276">
    <property type="protein sequence ID" value="GAY61628.1"/>
    <property type="molecule type" value="Genomic_DNA"/>
</dbReference>
<gene>
    <name evidence="2" type="ORF">CUMW_211490</name>
</gene>
<name>A0A2H5QAG2_CITUN</name>
<accession>A0A2H5QAG2</accession>
<evidence type="ECO:0000259" key="1">
    <source>
        <dbReference type="PROSITE" id="PS50144"/>
    </source>
</evidence>
<dbReference type="PANTHER" id="PTHR46162">
    <property type="entry name" value="TRAF-LIKE FAMILY PROTEIN"/>
    <property type="match status" value="1"/>
</dbReference>
<sequence>MGDNAILREKRSLPPADYSLKIESFKLLSKSTVESFESGVFKSGGYNWKLVFYPNGKKNDGGKDHLSLYLKIDDSNPHPDGTWNVNVYYKLFVYDQVSNQYLVVQDAKAPMRRFDRRKTDWGFGKFLDLATFNEPSNGYLVDDTCAFGAEVYVVKPTDSEEILSLVSDPADGNYRFNIPAFGSVGDTVQRSSEFTVGERNWQLVVYPAGSGADRGNFLTVSLKLADYQTVSRKKPVYAEFKFKIPNQYSRNRAGAEQTVKHFFNSAAEKESSNLLSRNDLYDTTKGYLPSSETLIVEVQFLVVSMINAN</sequence>
<dbReference type="EMBL" id="BDQV01000276">
    <property type="protein sequence ID" value="GAY61629.1"/>
    <property type="molecule type" value="Genomic_DNA"/>
</dbReference>
<dbReference type="STRING" id="55188.A0A2H5QAG2"/>
<dbReference type="PROSITE" id="PS50144">
    <property type="entry name" value="MATH"/>
    <property type="match status" value="2"/>
</dbReference>
<proteinExistence type="predicted"/>